<dbReference type="GO" id="GO:0016020">
    <property type="term" value="C:membrane"/>
    <property type="evidence" value="ECO:0007669"/>
    <property type="project" value="UniProtKB-SubCell"/>
</dbReference>
<evidence type="ECO:0000256" key="6">
    <source>
        <dbReference type="ARBA" id="ARBA00023136"/>
    </source>
</evidence>
<keyword evidence="7" id="KW-0413">Isomerase</keyword>
<evidence type="ECO:0000256" key="7">
    <source>
        <dbReference type="ARBA" id="ARBA00023235"/>
    </source>
</evidence>
<evidence type="ECO:0000256" key="4">
    <source>
        <dbReference type="ARBA" id="ARBA00022746"/>
    </source>
</evidence>
<feature type="transmembrane region" description="Helical" evidence="8">
    <location>
        <begin position="80"/>
        <end position="97"/>
    </location>
</feature>
<dbReference type="GO" id="GO:0045436">
    <property type="term" value="F:lycopene beta cyclase activity"/>
    <property type="evidence" value="ECO:0007669"/>
    <property type="project" value="UniProtKB-ARBA"/>
</dbReference>
<dbReference type="RefSeq" id="WP_090004063.1">
    <property type="nucleotide sequence ID" value="NZ_FNET01000001.1"/>
</dbReference>
<sequence length="108" mass="12072">MRSQYEYLMVLGVCVLITLPLEWMGRGVYRRGPDLARAIAPVLLVLAVWDVVAIVRGHWSFHPEATTGVLIGGVLPIEEVLFFVAIPLCAVLTYEAVRGHSERWLRDG</sequence>
<name>A0A1G8RA32_9PSEU</name>
<reference evidence="11" key="1">
    <citation type="submission" date="2016-10" db="EMBL/GenBank/DDBJ databases">
        <authorList>
            <person name="Varghese N."/>
            <person name="Submissions S."/>
        </authorList>
    </citation>
    <scope>NUCLEOTIDE SEQUENCE [LARGE SCALE GENOMIC DNA]</scope>
    <source>
        <strain evidence="11">DSM 44796</strain>
    </source>
</reference>
<evidence type="ECO:0000256" key="1">
    <source>
        <dbReference type="ARBA" id="ARBA00004141"/>
    </source>
</evidence>
<proteinExistence type="predicted"/>
<dbReference type="NCBIfam" id="TIGR03462">
    <property type="entry name" value="CarR_dom_SF"/>
    <property type="match status" value="1"/>
</dbReference>
<dbReference type="GO" id="GO:0016117">
    <property type="term" value="P:carotenoid biosynthetic process"/>
    <property type="evidence" value="ECO:0007669"/>
    <property type="project" value="UniProtKB-KW"/>
</dbReference>
<gene>
    <name evidence="10" type="ORF">SAMN04488074_101612</name>
</gene>
<evidence type="ECO:0000256" key="3">
    <source>
        <dbReference type="ARBA" id="ARBA00022692"/>
    </source>
</evidence>
<feature type="transmembrane region" description="Helical" evidence="8">
    <location>
        <begin position="6"/>
        <end position="23"/>
    </location>
</feature>
<comment type="subcellular location">
    <subcellularLocation>
        <location evidence="1">Membrane</location>
        <topology evidence="1">Multi-pass membrane protein</topology>
    </subcellularLocation>
</comment>
<dbReference type="AlphaFoldDB" id="A0A1G8RA32"/>
<accession>A0A1G8RA32</accession>
<organism evidence="10 11">
    <name type="scientific">Lentzea albidocapillata subsp. violacea</name>
    <dbReference type="NCBI Taxonomy" id="128104"/>
    <lineage>
        <taxon>Bacteria</taxon>
        <taxon>Bacillati</taxon>
        <taxon>Actinomycetota</taxon>
        <taxon>Actinomycetes</taxon>
        <taxon>Pseudonocardiales</taxon>
        <taxon>Pseudonocardiaceae</taxon>
        <taxon>Lentzea</taxon>
    </lineage>
</organism>
<evidence type="ECO:0000256" key="5">
    <source>
        <dbReference type="ARBA" id="ARBA00022989"/>
    </source>
</evidence>
<keyword evidence="4" id="KW-0125">Carotenoid biosynthesis</keyword>
<comment type="pathway">
    <text evidence="2">Carotenoid biosynthesis.</text>
</comment>
<feature type="transmembrane region" description="Helical" evidence="8">
    <location>
        <begin position="35"/>
        <end position="55"/>
    </location>
</feature>
<keyword evidence="3 8" id="KW-0812">Transmembrane</keyword>
<evidence type="ECO:0000313" key="10">
    <source>
        <dbReference type="EMBL" id="SDJ13914.1"/>
    </source>
</evidence>
<keyword evidence="6 8" id="KW-0472">Membrane</keyword>
<keyword evidence="5 8" id="KW-1133">Transmembrane helix</keyword>
<dbReference type="EMBL" id="FNET01000001">
    <property type="protein sequence ID" value="SDJ13914.1"/>
    <property type="molecule type" value="Genomic_DNA"/>
</dbReference>
<evidence type="ECO:0000256" key="2">
    <source>
        <dbReference type="ARBA" id="ARBA00004829"/>
    </source>
</evidence>
<feature type="domain" description="Lycopene cyclase" evidence="9">
    <location>
        <begin position="22"/>
        <end position="96"/>
    </location>
</feature>
<dbReference type="GO" id="GO:0016872">
    <property type="term" value="F:intramolecular lyase activity"/>
    <property type="evidence" value="ECO:0007669"/>
    <property type="project" value="InterPro"/>
</dbReference>
<dbReference type="Proteomes" id="UP000199682">
    <property type="component" value="Unassembled WGS sequence"/>
</dbReference>
<dbReference type="Pfam" id="PF18916">
    <property type="entry name" value="Lycopene_cyc"/>
    <property type="match status" value="1"/>
</dbReference>
<evidence type="ECO:0000259" key="9">
    <source>
        <dbReference type="Pfam" id="PF18916"/>
    </source>
</evidence>
<protein>
    <submittedName>
        <fullName evidence="10">Lycopene cyclase domain-containing protein</fullName>
    </submittedName>
</protein>
<evidence type="ECO:0000256" key="8">
    <source>
        <dbReference type="SAM" id="Phobius"/>
    </source>
</evidence>
<dbReference type="InterPro" id="IPR017825">
    <property type="entry name" value="Lycopene_cyclase_dom"/>
</dbReference>
<evidence type="ECO:0000313" key="11">
    <source>
        <dbReference type="Proteomes" id="UP000199682"/>
    </source>
</evidence>